<proteinExistence type="predicted"/>
<dbReference type="GO" id="GO:0004177">
    <property type="term" value="F:aminopeptidase activity"/>
    <property type="evidence" value="ECO:0007669"/>
    <property type="project" value="TreeGrafter"/>
</dbReference>
<evidence type="ECO:0008006" key="3">
    <source>
        <dbReference type="Google" id="ProtNLM"/>
    </source>
</evidence>
<comment type="caution">
    <text evidence="1">The sequence shown here is derived from an EMBL/GenBank/DDBJ whole genome shotgun (WGS) entry which is preliminary data.</text>
</comment>
<dbReference type="Gene3D" id="1.10.472.150">
    <property type="entry name" value="Glucose-regulated metallo-peptidase M90, N-terminal domain"/>
    <property type="match status" value="1"/>
</dbReference>
<dbReference type="Proteomes" id="UP000033121">
    <property type="component" value="Unassembled WGS sequence"/>
</dbReference>
<dbReference type="STRING" id="1220578.FPE01S_01_10240"/>
<sequence length="266" mass="30607">MFGLIFFVALLIGMLIWTRQQKKAADTRPIPSNIDSILNQEVSYFRNLAVDRQKVFTAAVIHFLRVTRIEPVNTTITDTDRLLVAASAVIPIFGFPRWQYRNLTDVLVYEDQFNESFQTEGQHRNLMGMVGSGYMNGKMLLSKTALREGFNNKTDKENTAIHEFVHLLDKADGAADGLPEALLSRQYTIPWLDLIHQQMAAIRNNQSDINPYGLTNKAEFFAVASEYFFERPDLLEQKHPELFGMLEKIFHQYPDYHKPIQPILPK</sequence>
<dbReference type="SUPFAM" id="SSF55486">
    <property type="entry name" value="Metalloproteases ('zincins'), catalytic domain"/>
    <property type="match status" value="1"/>
</dbReference>
<dbReference type="InterPro" id="IPR024079">
    <property type="entry name" value="MetalloPept_cat_dom_sf"/>
</dbReference>
<keyword evidence="2" id="KW-1185">Reference proteome</keyword>
<dbReference type="EMBL" id="BBWV01000001">
    <property type="protein sequence ID" value="GAO42011.1"/>
    <property type="molecule type" value="Genomic_DNA"/>
</dbReference>
<dbReference type="GO" id="GO:0005829">
    <property type="term" value="C:cytosol"/>
    <property type="evidence" value="ECO:0007669"/>
    <property type="project" value="TreeGrafter"/>
</dbReference>
<dbReference type="AlphaFoldDB" id="A0A0E9MX71"/>
<dbReference type="RefSeq" id="WP_046367780.1">
    <property type="nucleotide sequence ID" value="NZ_BBWV01000001.1"/>
</dbReference>
<gene>
    <name evidence="1" type="ORF">FPE01S_01_10240</name>
</gene>
<dbReference type="InterPro" id="IPR042252">
    <property type="entry name" value="MtfA_N"/>
</dbReference>
<dbReference type="OrthoDB" id="9786424at2"/>
<organism evidence="1 2">
    <name type="scientific">Flavihumibacter petaseus NBRC 106054</name>
    <dbReference type="NCBI Taxonomy" id="1220578"/>
    <lineage>
        <taxon>Bacteria</taxon>
        <taxon>Pseudomonadati</taxon>
        <taxon>Bacteroidota</taxon>
        <taxon>Chitinophagia</taxon>
        <taxon>Chitinophagales</taxon>
        <taxon>Chitinophagaceae</taxon>
        <taxon>Flavihumibacter</taxon>
    </lineage>
</organism>
<dbReference type="GO" id="GO:0008237">
    <property type="term" value="F:metallopeptidase activity"/>
    <property type="evidence" value="ECO:0007669"/>
    <property type="project" value="InterPro"/>
</dbReference>
<dbReference type="InterPro" id="IPR010384">
    <property type="entry name" value="MtfA_fam"/>
</dbReference>
<evidence type="ECO:0000313" key="2">
    <source>
        <dbReference type="Proteomes" id="UP000033121"/>
    </source>
</evidence>
<reference evidence="1 2" key="1">
    <citation type="submission" date="2015-04" db="EMBL/GenBank/DDBJ databases">
        <title>Whole genome shotgun sequence of Flavihumibacter petaseus NBRC 106054.</title>
        <authorList>
            <person name="Miyazawa S."/>
            <person name="Hosoyama A."/>
            <person name="Hashimoto M."/>
            <person name="Noguchi M."/>
            <person name="Tsuchikane K."/>
            <person name="Ohji S."/>
            <person name="Yamazoe A."/>
            <person name="Ichikawa N."/>
            <person name="Kimura A."/>
            <person name="Fujita N."/>
        </authorList>
    </citation>
    <scope>NUCLEOTIDE SEQUENCE [LARGE SCALE GENOMIC DNA]</scope>
    <source>
        <strain evidence="1 2">NBRC 106054</strain>
    </source>
</reference>
<dbReference type="Gene3D" id="3.40.390.10">
    <property type="entry name" value="Collagenase (Catalytic Domain)"/>
    <property type="match status" value="1"/>
</dbReference>
<dbReference type="PANTHER" id="PTHR30164:SF2">
    <property type="entry name" value="PROTEIN MTFA"/>
    <property type="match status" value="1"/>
</dbReference>
<dbReference type="CDD" id="cd20169">
    <property type="entry name" value="Peptidase_M90_mtfA"/>
    <property type="match status" value="1"/>
</dbReference>
<dbReference type="PANTHER" id="PTHR30164">
    <property type="entry name" value="MTFA PEPTIDASE"/>
    <property type="match status" value="1"/>
</dbReference>
<dbReference type="Pfam" id="PF06167">
    <property type="entry name" value="Peptidase_M90"/>
    <property type="match status" value="1"/>
</dbReference>
<name>A0A0E9MX71_9BACT</name>
<protein>
    <recommendedName>
        <fullName evidence="3">Peptidase</fullName>
    </recommendedName>
</protein>
<accession>A0A0E9MX71</accession>
<evidence type="ECO:0000313" key="1">
    <source>
        <dbReference type="EMBL" id="GAO42011.1"/>
    </source>
</evidence>